<evidence type="ECO:0000256" key="1">
    <source>
        <dbReference type="SAM" id="Phobius"/>
    </source>
</evidence>
<name>A0ABV6Z105_UNCC1</name>
<dbReference type="PROSITE" id="PS51257">
    <property type="entry name" value="PROKAR_LIPOPROTEIN"/>
    <property type="match status" value="1"/>
</dbReference>
<keyword evidence="1" id="KW-0472">Membrane</keyword>
<dbReference type="Proteomes" id="UP001594351">
    <property type="component" value="Unassembled WGS sequence"/>
</dbReference>
<keyword evidence="4" id="KW-1185">Reference proteome</keyword>
<feature type="transmembrane region" description="Helical" evidence="1">
    <location>
        <begin position="449"/>
        <end position="468"/>
    </location>
</feature>
<comment type="caution">
    <text evidence="3">The sequence shown here is derived from an EMBL/GenBank/DDBJ whole genome shotgun (WGS) entry which is preliminary data.</text>
</comment>
<gene>
    <name evidence="3" type="ORF">ACFL27_18070</name>
</gene>
<organism evidence="3 4">
    <name type="scientific">candidate division CSSED10-310 bacterium</name>
    <dbReference type="NCBI Taxonomy" id="2855610"/>
    <lineage>
        <taxon>Bacteria</taxon>
        <taxon>Bacteria division CSSED10-310</taxon>
    </lineage>
</organism>
<evidence type="ECO:0000259" key="2">
    <source>
        <dbReference type="Pfam" id="PF02517"/>
    </source>
</evidence>
<feature type="transmembrane region" description="Helical" evidence="1">
    <location>
        <begin position="311"/>
        <end position="332"/>
    </location>
</feature>
<feature type="transmembrane region" description="Helical" evidence="1">
    <location>
        <begin position="239"/>
        <end position="260"/>
    </location>
</feature>
<feature type="transmembrane region" description="Helical" evidence="1">
    <location>
        <begin position="474"/>
        <end position="495"/>
    </location>
</feature>
<dbReference type="Pfam" id="PF02517">
    <property type="entry name" value="Rce1-like"/>
    <property type="match status" value="1"/>
</dbReference>
<feature type="transmembrane region" description="Helical" evidence="1">
    <location>
        <begin position="371"/>
        <end position="392"/>
    </location>
</feature>
<dbReference type="InterPro" id="IPR003675">
    <property type="entry name" value="Rce1/LyrA-like_dom"/>
</dbReference>
<accession>A0ABV6Z105</accession>
<feature type="non-terminal residue" evidence="3">
    <location>
        <position position="756"/>
    </location>
</feature>
<reference evidence="3 4" key="1">
    <citation type="submission" date="2024-09" db="EMBL/GenBank/DDBJ databases">
        <title>Laminarin stimulates single cell rates of sulfate reduction while oxygen inhibits transcriptomic activity in coastal marine sediment.</title>
        <authorList>
            <person name="Lindsay M."/>
            <person name="Orcutt B."/>
            <person name="Emerson D."/>
            <person name="Stepanauskas R."/>
            <person name="D'Angelo T."/>
        </authorList>
    </citation>
    <scope>NUCLEOTIDE SEQUENCE [LARGE SCALE GENOMIC DNA]</scope>
    <source>
        <strain evidence="3">SAG AM-311-K15</strain>
    </source>
</reference>
<sequence>MLRKPIFWIIFSLVSIGCVIFAVTYFPVAFPIVNIDLQMNREMALENARTLALKHNWGPESFTQAASFQLDSQVRNFVELRHGGNEAFRKLLQEGHYMPYTWQVRHFKENETNETLIKFTPQGKVYGFSEKLPQNEPGATLESEEALLLAEETIKETWRLDLTVYELIEKSKEVRPGGRIDHTFVYERPNIKIGEGRFRLRLVVGGDRLTELTHFLKIPESFSLDYKEMRSANNTITSVATIAIAILYVIGGCIIGLFYLLRNRWVIWRKALFWGVFVAFMQVLANINQWPLAWMDYDTALSFQGFFLRQVTQLIFGFVSMSIFLTLIFMAAESLTRKAFPHHIRFWQLWSRGVANSVSVLGRTAGAYLSLGLKFAFVIAVYIFSTRILGWWVPSDVLFEPDILATYFPWLTSISISLMAGFMEECLFRAVPLAGAALIGQRLGYRRSFIIIALILQAVIFGAGHASYPTQPAYARVVELIIPSMLFYGGFYLMFGLLPAIILHYTFDVIAIGIPLLVASSPGIWIDKVILFTLALVPFLVVLYARIRAGAWSEIQEEQLNRSWQPKAKKEPKPVVLTERKTEMIGSKTRIAVFIGGVLGFVLWIAFTDFKDNTYPVTINRNKAEAIAQKDLYDRNIKLQKPWRILSSVKTPRNQEDRFIWQEGDPKDYQRLMGNYLAAPYWRVRFARFEGSVSERAEEYQLNISSEGAILRFHHQVPEVRPGADLSNDEARVLVDAIVKEKFKLETASLKSISEE</sequence>
<evidence type="ECO:0000313" key="3">
    <source>
        <dbReference type="EMBL" id="MFC1852104.1"/>
    </source>
</evidence>
<feature type="transmembrane region" description="Helical" evidence="1">
    <location>
        <begin position="7"/>
        <end position="30"/>
    </location>
</feature>
<feature type="transmembrane region" description="Helical" evidence="1">
    <location>
        <begin position="589"/>
        <end position="607"/>
    </location>
</feature>
<keyword evidence="1" id="KW-0812">Transmembrane</keyword>
<protein>
    <submittedName>
        <fullName evidence="3">Lysostaphin resistance A-like protein</fullName>
    </submittedName>
</protein>
<feature type="transmembrane region" description="Helical" evidence="1">
    <location>
        <begin position="272"/>
        <end position="291"/>
    </location>
</feature>
<dbReference type="EMBL" id="JBHPBY010000267">
    <property type="protein sequence ID" value="MFC1852104.1"/>
    <property type="molecule type" value="Genomic_DNA"/>
</dbReference>
<keyword evidence="1" id="KW-1133">Transmembrane helix</keyword>
<feature type="domain" description="CAAX prenyl protease 2/Lysostaphin resistance protein A-like" evidence="2">
    <location>
        <begin position="409"/>
        <end position="509"/>
    </location>
</feature>
<proteinExistence type="predicted"/>
<feature type="transmembrane region" description="Helical" evidence="1">
    <location>
        <begin position="525"/>
        <end position="545"/>
    </location>
</feature>
<feature type="transmembrane region" description="Helical" evidence="1">
    <location>
        <begin position="407"/>
        <end position="428"/>
    </location>
</feature>
<evidence type="ECO:0000313" key="4">
    <source>
        <dbReference type="Proteomes" id="UP001594351"/>
    </source>
</evidence>